<reference evidence="2 3" key="1">
    <citation type="submission" date="2021-06" db="EMBL/GenBank/DDBJ databases">
        <title>Caerostris extrusa draft genome.</title>
        <authorList>
            <person name="Kono N."/>
            <person name="Arakawa K."/>
        </authorList>
    </citation>
    <scope>NUCLEOTIDE SEQUENCE [LARGE SCALE GENOMIC DNA]</scope>
</reference>
<comment type="caution">
    <text evidence="2">The sequence shown here is derived from an EMBL/GenBank/DDBJ whole genome shotgun (WGS) entry which is preliminary data.</text>
</comment>
<evidence type="ECO:0000313" key="2">
    <source>
        <dbReference type="EMBL" id="GIX70632.1"/>
    </source>
</evidence>
<evidence type="ECO:0000313" key="3">
    <source>
        <dbReference type="Proteomes" id="UP001054945"/>
    </source>
</evidence>
<accession>A0AAV4MG68</accession>
<sequence length="199" mass="22943">MEEVTSDFSYPLPRFLFGVSSCTLQQFTGRLTRLIISTEKFTQKQESSIPKTLFKKERGKEKTTTRNPASQSRQHQTTAGWNKQRPDIFPVEERMVKKKGTGKIGKSWSRVSDYLGNKHMWCGVTLPWFAAGTRLFISFLSSSSYIKSEIREEEEVRKADPEKRRSSSHSIPGEKGEEETENPYYQKWKSPFPGHLTVP</sequence>
<proteinExistence type="predicted"/>
<feature type="compositionally biased region" description="Basic and acidic residues" evidence="1">
    <location>
        <begin position="54"/>
        <end position="64"/>
    </location>
</feature>
<evidence type="ECO:0000256" key="1">
    <source>
        <dbReference type="SAM" id="MobiDB-lite"/>
    </source>
</evidence>
<keyword evidence="3" id="KW-1185">Reference proteome</keyword>
<dbReference type="Proteomes" id="UP001054945">
    <property type="component" value="Unassembled WGS sequence"/>
</dbReference>
<protein>
    <submittedName>
        <fullName evidence="2">Uncharacterized protein</fullName>
    </submittedName>
</protein>
<dbReference type="EMBL" id="BPLR01019689">
    <property type="protein sequence ID" value="GIX70632.1"/>
    <property type="molecule type" value="Genomic_DNA"/>
</dbReference>
<name>A0AAV4MG68_CAEEX</name>
<dbReference type="AlphaFoldDB" id="A0AAV4MG68"/>
<gene>
    <name evidence="2" type="ORF">CEXT_36041</name>
</gene>
<organism evidence="2 3">
    <name type="scientific">Caerostris extrusa</name>
    <name type="common">Bark spider</name>
    <name type="synonym">Caerostris bankana</name>
    <dbReference type="NCBI Taxonomy" id="172846"/>
    <lineage>
        <taxon>Eukaryota</taxon>
        <taxon>Metazoa</taxon>
        <taxon>Ecdysozoa</taxon>
        <taxon>Arthropoda</taxon>
        <taxon>Chelicerata</taxon>
        <taxon>Arachnida</taxon>
        <taxon>Araneae</taxon>
        <taxon>Araneomorphae</taxon>
        <taxon>Entelegynae</taxon>
        <taxon>Araneoidea</taxon>
        <taxon>Araneidae</taxon>
        <taxon>Caerostris</taxon>
    </lineage>
</organism>
<feature type="region of interest" description="Disordered" evidence="1">
    <location>
        <begin position="47"/>
        <end position="83"/>
    </location>
</feature>
<feature type="compositionally biased region" description="Basic and acidic residues" evidence="1">
    <location>
        <begin position="150"/>
        <end position="165"/>
    </location>
</feature>
<feature type="region of interest" description="Disordered" evidence="1">
    <location>
        <begin position="150"/>
        <end position="199"/>
    </location>
</feature>
<feature type="compositionally biased region" description="Polar residues" evidence="1">
    <location>
        <begin position="67"/>
        <end position="81"/>
    </location>
</feature>